<proteinExistence type="predicted"/>
<dbReference type="GeneID" id="60807765"/>
<accession>A0A426PZQ5</accession>
<dbReference type="SUPFAM" id="SSF52151">
    <property type="entry name" value="FabD/lysophospholipase-like"/>
    <property type="match status" value="1"/>
</dbReference>
<feature type="domain" description="PNPLA" evidence="3">
    <location>
        <begin position="12"/>
        <end position="185"/>
    </location>
</feature>
<name>A0A426PZQ5_9CORY</name>
<keyword evidence="1 2" id="KW-0443">Lipid metabolism</keyword>
<evidence type="ECO:0000256" key="1">
    <source>
        <dbReference type="ARBA" id="ARBA00023098"/>
    </source>
</evidence>
<dbReference type="Gene3D" id="3.40.1090.10">
    <property type="entry name" value="Cytosolic phospholipase A2 catalytic domain"/>
    <property type="match status" value="1"/>
</dbReference>
<keyword evidence="2" id="KW-0442">Lipid degradation</keyword>
<dbReference type="Pfam" id="PF01734">
    <property type="entry name" value="Patatin"/>
    <property type="match status" value="1"/>
</dbReference>
<dbReference type="InterPro" id="IPR002641">
    <property type="entry name" value="PNPLA_dom"/>
</dbReference>
<dbReference type="Proteomes" id="UP000276526">
    <property type="component" value="Unassembled WGS sequence"/>
</dbReference>
<feature type="short sequence motif" description="DGA/G" evidence="2">
    <location>
        <begin position="170"/>
        <end position="172"/>
    </location>
</feature>
<protein>
    <submittedName>
        <fullName evidence="4">Patatin family protein</fullName>
    </submittedName>
</protein>
<dbReference type="CDD" id="cd07208">
    <property type="entry name" value="Pat_hypo_Ecoli_yjju_like"/>
    <property type="match status" value="1"/>
</dbReference>
<keyword evidence="7" id="KW-1185">Reference proteome</keyword>
<gene>
    <name evidence="5" type="ORF">CXF42_01680</name>
    <name evidence="4" type="ORF">CXF48_03350</name>
</gene>
<dbReference type="OrthoDB" id="9802424at2"/>
<comment type="caution">
    <text evidence="2">Lacks conserved residue(s) required for the propagation of feature annotation.</text>
</comment>
<dbReference type="Proteomes" id="UP000278422">
    <property type="component" value="Unassembled WGS sequence"/>
</dbReference>
<feature type="short sequence motif" description="GXSXG" evidence="2">
    <location>
        <begin position="43"/>
        <end position="47"/>
    </location>
</feature>
<organism evidence="4 6">
    <name type="scientific">Corynebacterium bovis</name>
    <dbReference type="NCBI Taxonomy" id="36808"/>
    <lineage>
        <taxon>Bacteria</taxon>
        <taxon>Bacillati</taxon>
        <taxon>Actinomycetota</taxon>
        <taxon>Actinomycetes</taxon>
        <taxon>Mycobacteriales</taxon>
        <taxon>Corynebacteriaceae</taxon>
        <taxon>Corynebacterium</taxon>
    </lineage>
</organism>
<dbReference type="GO" id="GO:0016042">
    <property type="term" value="P:lipid catabolic process"/>
    <property type="evidence" value="ECO:0007669"/>
    <property type="project" value="UniProtKB-UniRule"/>
</dbReference>
<comment type="caution">
    <text evidence="4">The sequence shown here is derived from an EMBL/GenBank/DDBJ whole genome shotgun (WGS) entry which is preliminary data.</text>
</comment>
<dbReference type="AlphaFoldDB" id="A0A426PZQ5"/>
<dbReference type="Pfam" id="PF19890">
    <property type="entry name" value="DUF6363"/>
    <property type="match status" value="1"/>
</dbReference>
<feature type="active site" description="Nucleophile" evidence="2">
    <location>
        <position position="45"/>
    </location>
</feature>
<dbReference type="PROSITE" id="PS51635">
    <property type="entry name" value="PNPLA"/>
    <property type="match status" value="1"/>
</dbReference>
<keyword evidence="2" id="KW-0378">Hydrolase</keyword>
<evidence type="ECO:0000313" key="4">
    <source>
        <dbReference type="EMBL" id="RRO87225.1"/>
    </source>
</evidence>
<evidence type="ECO:0000313" key="6">
    <source>
        <dbReference type="Proteomes" id="UP000276526"/>
    </source>
</evidence>
<dbReference type="RefSeq" id="WP_010268729.1">
    <property type="nucleotide sequence ID" value="NZ_CP066067.1"/>
</dbReference>
<dbReference type="EMBL" id="PQNQ01000003">
    <property type="protein sequence ID" value="RRQ05287.1"/>
    <property type="molecule type" value="Genomic_DNA"/>
</dbReference>
<evidence type="ECO:0000313" key="5">
    <source>
        <dbReference type="EMBL" id="RRQ05287.1"/>
    </source>
</evidence>
<dbReference type="InterPro" id="IPR045943">
    <property type="entry name" value="DUF6363"/>
</dbReference>
<evidence type="ECO:0000259" key="3">
    <source>
        <dbReference type="PROSITE" id="PS51635"/>
    </source>
</evidence>
<dbReference type="InterPro" id="IPR037483">
    <property type="entry name" value="YjjU-like"/>
</dbReference>
<evidence type="ECO:0000256" key="2">
    <source>
        <dbReference type="PROSITE-ProRule" id="PRU01161"/>
    </source>
</evidence>
<feature type="active site" description="Proton acceptor" evidence="2">
    <location>
        <position position="170"/>
    </location>
</feature>
<sequence>MDPRIDAPDVALILEGGGMRNSYTAACVVRLITEKVRFGWVGGVSAGSSHAVNFLSHDAERARVSFQEFATSQAAGGISSFIRGNGYFNSEYIYETSSLPGEELPLDFDAIAADPTAYRIIAFNAATGETTAWGREDVDGPAALTRRVRASSTLPIIMPTPTVDGEPYVDGALGTSGGIPVDVAEADGFERFLVLSTRPREYRKPPIRYPGTARRILSRYPKVAEAAVTRHERYNASKERLLELERQGRAQLFFPDHMPVSNTDRRLDRLRASYADGEEQTDREWEAWERFLRA</sequence>
<dbReference type="GO" id="GO:0016787">
    <property type="term" value="F:hydrolase activity"/>
    <property type="evidence" value="ECO:0007669"/>
    <property type="project" value="UniProtKB-UniRule"/>
</dbReference>
<evidence type="ECO:0000313" key="7">
    <source>
        <dbReference type="Proteomes" id="UP000278422"/>
    </source>
</evidence>
<dbReference type="EMBL" id="PQNK01000004">
    <property type="protein sequence ID" value="RRO87225.1"/>
    <property type="molecule type" value="Genomic_DNA"/>
</dbReference>
<reference evidence="6 7" key="1">
    <citation type="submission" date="2018-01" db="EMBL/GenBank/DDBJ databases">
        <title>Twenty Corynebacterium bovis Genomes.</title>
        <authorList>
            <person name="Gulvik C.A."/>
        </authorList>
    </citation>
    <scope>NUCLEOTIDE SEQUENCE [LARGE SCALE GENOMIC DNA]</scope>
    <source>
        <strain evidence="5 7">16-2004</strain>
        <strain evidence="4 6">F6900</strain>
    </source>
</reference>
<dbReference type="InterPro" id="IPR016035">
    <property type="entry name" value="Acyl_Trfase/lysoPLipase"/>
</dbReference>